<reference evidence="9" key="1">
    <citation type="submission" date="2020-10" db="EMBL/GenBank/DDBJ databases">
        <title>Sequencing the genomes of 1000 actinobacteria strains.</title>
        <authorList>
            <person name="Klenk H.-P."/>
        </authorList>
    </citation>
    <scope>NUCLEOTIDE SEQUENCE</scope>
    <source>
        <strain evidence="9">DSM 45354</strain>
    </source>
</reference>
<comment type="similarity">
    <text evidence="2 8">Belongs to the cytochrome P450 family.</text>
</comment>
<dbReference type="Gene3D" id="1.10.630.10">
    <property type="entry name" value="Cytochrome P450"/>
    <property type="match status" value="1"/>
</dbReference>
<evidence type="ECO:0000256" key="5">
    <source>
        <dbReference type="ARBA" id="ARBA00023002"/>
    </source>
</evidence>
<dbReference type="EC" id="1.14.19.8" evidence="9"/>
<keyword evidence="5 8" id="KW-0560">Oxidoreductase</keyword>
<evidence type="ECO:0000313" key="9">
    <source>
        <dbReference type="EMBL" id="MBE1612845.1"/>
    </source>
</evidence>
<dbReference type="GO" id="GO:0016705">
    <property type="term" value="F:oxidoreductase activity, acting on paired donors, with incorporation or reduction of molecular oxygen"/>
    <property type="evidence" value="ECO:0007669"/>
    <property type="project" value="InterPro"/>
</dbReference>
<dbReference type="InterPro" id="IPR001128">
    <property type="entry name" value="Cyt_P450"/>
</dbReference>
<dbReference type="Pfam" id="PF00067">
    <property type="entry name" value="p450"/>
    <property type="match status" value="1"/>
</dbReference>
<dbReference type="EMBL" id="JADBEM010000001">
    <property type="protein sequence ID" value="MBE1612845.1"/>
    <property type="molecule type" value="Genomic_DNA"/>
</dbReference>
<evidence type="ECO:0000256" key="3">
    <source>
        <dbReference type="ARBA" id="ARBA00022617"/>
    </source>
</evidence>
<dbReference type="GO" id="GO:0005506">
    <property type="term" value="F:iron ion binding"/>
    <property type="evidence" value="ECO:0007669"/>
    <property type="project" value="InterPro"/>
</dbReference>
<dbReference type="PRINTS" id="PR00359">
    <property type="entry name" value="BP450"/>
</dbReference>
<keyword evidence="10" id="KW-1185">Reference proteome</keyword>
<keyword evidence="7 8" id="KW-0503">Monooxygenase</keyword>
<dbReference type="RefSeq" id="WP_192755821.1">
    <property type="nucleotide sequence ID" value="NZ_BAABJL010000084.1"/>
</dbReference>
<dbReference type="PRINTS" id="PR00385">
    <property type="entry name" value="P450"/>
</dbReference>
<sequence>MTTTVRRVTTHAGDPAWQVSGYDTVKSLLADPRLGRSHPDPEHASRFSDAMVFGRPQQSNSEENTEHRQMRRLLARSFSARRLAVLRPRVQQVVEDLLDELAARSRPADFHDAISFPLPAFVICELLGVPYEDRERFRRWSDDAGDMTDAGRSSAGMDALHTYMRGLVEARRAEPAEDVISDLVTAQVDARPAYDTDAAAQLAAGLLFAGHETTVTAIDNGVVLLLTNPDQLAELRRDSSVVPQVVEEVLRFGLPGQDAGRGGANGLPRYANADITVEGTTINAGDLVVLDLQDANYDEIRFPGPRVFDVSRSDNPHLTFGHGPRFCVGAPLARIELEALFGTLFQRFPGLRLAVSEEDLHPRRHLLTGGLSELPLDW</sequence>
<dbReference type="InterPro" id="IPR017972">
    <property type="entry name" value="Cyt_P450_CS"/>
</dbReference>
<dbReference type="SUPFAM" id="SSF48264">
    <property type="entry name" value="Cytochrome P450"/>
    <property type="match status" value="1"/>
</dbReference>
<accession>A0A927N535</accession>
<comment type="caution">
    <text evidence="9">The sequence shown here is derived from an EMBL/GenBank/DDBJ whole genome shotgun (WGS) entry which is preliminary data.</text>
</comment>
<keyword evidence="6 8" id="KW-0408">Iron</keyword>
<dbReference type="GO" id="GO:0020037">
    <property type="term" value="F:heme binding"/>
    <property type="evidence" value="ECO:0007669"/>
    <property type="project" value="InterPro"/>
</dbReference>
<dbReference type="Proteomes" id="UP000638648">
    <property type="component" value="Unassembled WGS sequence"/>
</dbReference>
<name>A0A927N535_9ACTN</name>
<dbReference type="CDD" id="cd11031">
    <property type="entry name" value="Cyp158A-like"/>
    <property type="match status" value="1"/>
</dbReference>
<keyword evidence="4 8" id="KW-0479">Metal-binding</keyword>
<proteinExistence type="inferred from homology"/>
<evidence type="ECO:0000256" key="8">
    <source>
        <dbReference type="RuleBase" id="RU000461"/>
    </source>
</evidence>
<evidence type="ECO:0000256" key="1">
    <source>
        <dbReference type="ARBA" id="ARBA00001971"/>
    </source>
</evidence>
<dbReference type="AlphaFoldDB" id="A0A927N535"/>
<evidence type="ECO:0000256" key="4">
    <source>
        <dbReference type="ARBA" id="ARBA00022723"/>
    </source>
</evidence>
<gene>
    <name evidence="9" type="ORF">HEB94_009693</name>
</gene>
<dbReference type="InterPro" id="IPR002397">
    <property type="entry name" value="Cyt_P450_B"/>
</dbReference>
<evidence type="ECO:0000256" key="2">
    <source>
        <dbReference type="ARBA" id="ARBA00010617"/>
    </source>
</evidence>
<evidence type="ECO:0000256" key="7">
    <source>
        <dbReference type="ARBA" id="ARBA00023033"/>
    </source>
</evidence>
<protein>
    <submittedName>
        <fullName evidence="9">Pentalenolactone synthase</fullName>
        <ecNumber evidence="9">1.14.19.8</ecNumber>
    </submittedName>
</protein>
<dbReference type="PROSITE" id="PS00086">
    <property type="entry name" value="CYTOCHROME_P450"/>
    <property type="match status" value="1"/>
</dbReference>
<dbReference type="FunFam" id="1.10.630.10:FF:000018">
    <property type="entry name" value="Cytochrome P450 monooxygenase"/>
    <property type="match status" value="1"/>
</dbReference>
<comment type="cofactor">
    <cofactor evidence="1">
        <name>heme</name>
        <dbReference type="ChEBI" id="CHEBI:30413"/>
    </cofactor>
</comment>
<evidence type="ECO:0000256" key="6">
    <source>
        <dbReference type="ARBA" id="ARBA00023004"/>
    </source>
</evidence>
<dbReference type="InterPro" id="IPR036396">
    <property type="entry name" value="Cyt_P450_sf"/>
</dbReference>
<dbReference type="PANTHER" id="PTHR46696">
    <property type="entry name" value="P450, PUTATIVE (EUROFUNG)-RELATED"/>
    <property type="match status" value="1"/>
</dbReference>
<organism evidence="9 10">
    <name type="scientific">Actinopolymorpha pittospori</name>
    <dbReference type="NCBI Taxonomy" id="648752"/>
    <lineage>
        <taxon>Bacteria</taxon>
        <taxon>Bacillati</taxon>
        <taxon>Actinomycetota</taxon>
        <taxon>Actinomycetes</taxon>
        <taxon>Propionibacteriales</taxon>
        <taxon>Actinopolymorphaceae</taxon>
        <taxon>Actinopolymorpha</taxon>
    </lineage>
</organism>
<keyword evidence="3 8" id="KW-0349">Heme</keyword>
<dbReference type="PANTHER" id="PTHR46696:SF5">
    <property type="entry name" value="CYTOCHROME P450 BJ-1"/>
    <property type="match status" value="1"/>
</dbReference>
<evidence type="ECO:0000313" key="10">
    <source>
        <dbReference type="Proteomes" id="UP000638648"/>
    </source>
</evidence>
<dbReference type="GO" id="GO:0004497">
    <property type="term" value="F:monooxygenase activity"/>
    <property type="evidence" value="ECO:0007669"/>
    <property type="project" value="UniProtKB-KW"/>
</dbReference>